<dbReference type="Proteomes" id="UP001153269">
    <property type="component" value="Unassembled WGS sequence"/>
</dbReference>
<keyword evidence="3" id="KW-1185">Reference proteome</keyword>
<comment type="caution">
    <text evidence="2">The sequence shown here is derived from an EMBL/GenBank/DDBJ whole genome shotgun (WGS) entry which is preliminary data.</text>
</comment>
<protein>
    <submittedName>
        <fullName evidence="2">Uncharacterized protein</fullName>
    </submittedName>
</protein>
<proteinExistence type="predicted"/>
<accession>A0A9N7UNY7</accession>
<organism evidence="2 3">
    <name type="scientific">Pleuronectes platessa</name>
    <name type="common">European plaice</name>
    <dbReference type="NCBI Taxonomy" id="8262"/>
    <lineage>
        <taxon>Eukaryota</taxon>
        <taxon>Metazoa</taxon>
        <taxon>Chordata</taxon>
        <taxon>Craniata</taxon>
        <taxon>Vertebrata</taxon>
        <taxon>Euteleostomi</taxon>
        <taxon>Actinopterygii</taxon>
        <taxon>Neopterygii</taxon>
        <taxon>Teleostei</taxon>
        <taxon>Neoteleostei</taxon>
        <taxon>Acanthomorphata</taxon>
        <taxon>Carangaria</taxon>
        <taxon>Pleuronectiformes</taxon>
        <taxon>Pleuronectoidei</taxon>
        <taxon>Pleuronectidae</taxon>
        <taxon>Pleuronectes</taxon>
    </lineage>
</organism>
<evidence type="ECO:0000256" key="1">
    <source>
        <dbReference type="SAM" id="MobiDB-lite"/>
    </source>
</evidence>
<evidence type="ECO:0000313" key="2">
    <source>
        <dbReference type="EMBL" id="CAB1433912.1"/>
    </source>
</evidence>
<name>A0A9N7UNY7_PLEPL</name>
<feature type="compositionally biased region" description="Low complexity" evidence="1">
    <location>
        <begin position="193"/>
        <end position="202"/>
    </location>
</feature>
<sequence length="202" mass="22549">MKTFKPSSHRGAQRIFCVPELSERKGSSSLLPMKRIQLVHLSVPLETPGGLVPPPQESVRGVGVSSGQRYMTLKAALPSRLPVITPDEMSEQFKDELFPSREIHHTMMNLGLFSSSCSRVTPHCENVMEQKSFHSNAATDAFTEEEEEKRVDEFEMFFRVKTLTPDIVTFSLAHTSLPRSPSTSLHLPPPPSTSLHPMGRSH</sequence>
<reference evidence="2" key="1">
    <citation type="submission" date="2020-03" db="EMBL/GenBank/DDBJ databases">
        <authorList>
            <person name="Weist P."/>
        </authorList>
    </citation>
    <scope>NUCLEOTIDE SEQUENCE</scope>
</reference>
<dbReference type="AlphaFoldDB" id="A0A9N7UNY7"/>
<evidence type="ECO:0000313" key="3">
    <source>
        <dbReference type="Proteomes" id="UP001153269"/>
    </source>
</evidence>
<gene>
    <name evidence="2" type="ORF">PLEPLA_LOCUS22004</name>
</gene>
<dbReference type="EMBL" id="CADEAL010001613">
    <property type="protein sequence ID" value="CAB1433912.1"/>
    <property type="molecule type" value="Genomic_DNA"/>
</dbReference>
<feature type="region of interest" description="Disordered" evidence="1">
    <location>
        <begin position="178"/>
        <end position="202"/>
    </location>
</feature>